<evidence type="ECO:0000256" key="16">
    <source>
        <dbReference type="PROSITE-ProRule" id="PRU00209"/>
    </source>
</evidence>
<organism evidence="20 21">
    <name type="scientific">Myceligenerans xiligouense</name>
    <dbReference type="NCBI Taxonomy" id="253184"/>
    <lineage>
        <taxon>Bacteria</taxon>
        <taxon>Bacillati</taxon>
        <taxon>Actinomycetota</taxon>
        <taxon>Actinomycetes</taxon>
        <taxon>Micrococcales</taxon>
        <taxon>Promicromonosporaceae</taxon>
        <taxon>Myceligenerans</taxon>
    </lineage>
</organism>
<keyword evidence="5 16" id="KW-0820">tRNA-binding</keyword>
<dbReference type="PROSITE" id="PS50886">
    <property type="entry name" value="TRBD"/>
    <property type="match status" value="1"/>
</dbReference>
<dbReference type="InterPro" id="IPR012340">
    <property type="entry name" value="NA-bd_OB-fold"/>
</dbReference>
<dbReference type="SMART" id="SM00896">
    <property type="entry name" value="FDX-ACB"/>
    <property type="match status" value="1"/>
</dbReference>
<feature type="binding site" evidence="15">
    <location>
        <position position="511"/>
    </location>
    <ligand>
        <name>Mg(2+)</name>
        <dbReference type="ChEBI" id="CHEBI:18420"/>
        <note>shared with alpha subunit</note>
    </ligand>
</feature>
<dbReference type="SUPFAM" id="SSF56037">
    <property type="entry name" value="PheT/TilS domain"/>
    <property type="match status" value="1"/>
</dbReference>
<evidence type="ECO:0000256" key="2">
    <source>
        <dbReference type="ARBA" id="ARBA00008653"/>
    </source>
</evidence>
<dbReference type="InterPro" id="IPR009061">
    <property type="entry name" value="DNA-bd_dom_put_sf"/>
</dbReference>
<dbReference type="Pfam" id="PF17759">
    <property type="entry name" value="tRNA_synthFbeta"/>
    <property type="match status" value="1"/>
</dbReference>
<dbReference type="PROSITE" id="PS51483">
    <property type="entry name" value="B5"/>
    <property type="match status" value="1"/>
</dbReference>
<evidence type="ECO:0000256" key="7">
    <source>
        <dbReference type="ARBA" id="ARBA00022723"/>
    </source>
</evidence>
<dbReference type="InterPro" id="IPR004532">
    <property type="entry name" value="Phe-tRNA-ligase_IIc_bsu_bact"/>
</dbReference>
<dbReference type="InterPro" id="IPR002547">
    <property type="entry name" value="tRNA-bd_dom"/>
</dbReference>
<dbReference type="RefSeq" id="WP_123814982.1">
    <property type="nucleotide sequence ID" value="NZ_RKQZ01000001.1"/>
</dbReference>
<evidence type="ECO:0000256" key="1">
    <source>
        <dbReference type="ARBA" id="ARBA00004496"/>
    </source>
</evidence>
<evidence type="ECO:0000313" key="20">
    <source>
        <dbReference type="EMBL" id="RPF22001.1"/>
    </source>
</evidence>
<evidence type="ECO:0000259" key="17">
    <source>
        <dbReference type="PROSITE" id="PS50886"/>
    </source>
</evidence>
<dbReference type="EC" id="6.1.1.20" evidence="15"/>
<evidence type="ECO:0000256" key="11">
    <source>
        <dbReference type="ARBA" id="ARBA00022884"/>
    </source>
</evidence>
<dbReference type="NCBIfam" id="TIGR00472">
    <property type="entry name" value="pheT_bact"/>
    <property type="match status" value="1"/>
</dbReference>
<dbReference type="Gene3D" id="3.30.930.10">
    <property type="entry name" value="Bira Bifunctional Protein, Domain 2"/>
    <property type="match status" value="1"/>
</dbReference>
<dbReference type="InterPro" id="IPR036690">
    <property type="entry name" value="Fdx_antiC-bd_sf"/>
</dbReference>
<keyword evidence="9 15" id="KW-0067">ATP-binding</keyword>
<protein>
    <recommendedName>
        <fullName evidence="15">Phenylalanine--tRNA ligase beta subunit</fullName>
        <ecNumber evidence="15">6.1.1.20</ecNumber>
    </recommendedName>
    <alternativeName>
        <fullName evidence="15">Phenylalanyl-tRNA synthetase beta subunit</fullName>
        <shortName evidence="15">PheRS</shortName>
    </alternativeName>
</protein>
<feature type="domain" description="TRNA-binding" evidence="17">
    <location>
        <begin position="41"/>
        <end position="164"/>
    </location>
</feature>
<keyword evidence="12 15" id="KW-0648">Protein biosynthesis</keyword>
<dbReference type="SUPFAM" id="SSF50249">
    <property type="entry name" value="Nucleic acid-binding proteins"/>
    <property type="match status" value="1"/>
</dbReference>
<evidence type="ECO:0000256" key="8">
    <source>
        <dbReference type="ARBA" id="ARBA00022741"/>
    </source>
</evidence>
<dbReference type="InterPro" id="IPR020825">
    <property type="entry name" value="Phe-tRNA_synthase-like_B3/B4"/>
</dbReference>
<comment type="caution">
    <text evidence="20">The sequence shown here is derived from an EMBL/GenBank/DDBJ whole genome shotgun (WGS) entry which is preliminary data.</text>
</comment>
<dbReference type="EMBL" id="RKQZ01000001">
    <property type="protein sequence ID" value="RPF22001.1"/>
    <property type="molecule type" value="Genomic_DNA"/>
</dbReference>
<reference evidence="20 21" key="1">
    <citation type="submission" date="2018-11" db="EMBL/GenBank/DDBJ databases">
        <title>Sequencing the genomes of 1000 actinobacteria strains.</title>
        <authorList>
            <person name="Klenk H.-P."/>
        </authorList>
    </citation>
    <scope>NUCLEOTIDE SEQUENCE [LARGE SCALE GENOMIC DNA]</scope>
    <source>
        <strain evidence="20 21">DSM 15700</strain>
    </source>
</reference>
<evidence type="ECO:0000256" key="15">
    <source>
        <dbReference type="HAMAP-Rule" id="MF_00283"/>
    </source>
</evidence>
<evidence type="ECO:0000313" key="21">
    <source>
        <dbReference type="Proteomes" id="UP000280501"/>
    </source>
</evidence>
<dbReference type="GO" id="GO:0005524">
    <property type="term" value="F:ATP binding"/>
    <property type="evidence" value="ECO:0007669"/>
    <property type="project" value="UniProtKB-UniRule"/>
</dbReference>
<keyword evidence="21" id="KW-1185">Reference proteome</keyword>
<dbReference type="InterPro" id="IPR045864">
    <property type="entry name" value="aa-tRNA-synth_II/BPL/LPL"/>
</dbReference>
<keyword evidence="4 15" id="KW-0963">Cytoplasm</keyword>
<dbReference type="OrthoDB" id="9805455at2"/>
<dbReference type="GO" id="GO:0004826">
    <property type="term" value="F:phenylalanine-tRNA ligase activity"/>
    <property type="evidence" value="ECO:0007669"/>
    <property type="project" value="UniProtKB-UniRule"/>
</dbReference>
<evidence type="ECO:0000256" key="3">
    <source>
        <dbReference type="ARBA" id="ARBA00011209"/>
    </source>
</evidence>
<keyword evidence="10 15" id="KW-0460">Magnesium</keyword>
<dbReference type="Pfam" id="PF03484">
    <property type="entry name" value="B5"/>
    <property type="match status" value="1"/>
</dbReference>
<dbReference type="Pfam" id="PF03147">
    <property type="entry name" value="FDX-ACB"/>
    <property type="match status" value="1"/>
</dbReference>
<dbReference type="InterPro" id="IPR041616">
    <property type="entry name" value="PheRS_beta_core"/>
</dbReference>
<dbReference type="CDD" id="cd02796">
    <property type="entry name" value="tRNA_bind_bactPheRS"/>
    <property type="match status" value="1"/>
</dbReference>
<feature type="binding site" evidence="15">
    <location>
        <position position="515"/>
    </location>
    <ligand>
        <name>Mg(2+)</name>
        <dbReference type="ChEBI" id="CHEBI:18420"/>
        <note>shared with alpha subunit</note>
    </ligand>
</feature>
<evidence type="ECO:0000256" key="4">
    <source>
        <dbReference type="ARBA" id="ARBA00022490"/>
    </source>
</evidence>
<dbReference type="GO" id="GO:0000287">
    <property type="term" value="F:magnesium ion binding"/>
    <property type="evidence" value="ECO:0007669"/>
    <property type="project" value="UniProtKB-UniRule"/>
</dbReference>
<dbReference type="InterPro" id="IPR005147">
    <property type="entry name" value="tRNA_synthase_B5-dom"/>
</dbReference>
<dbReference type="Proteomes" id="UP000280501">
    <property type="component" value="Unassembled WGS sequence"/>
</dbReference>
<dbReference type="PANTHER" id="PTHR10947">
    <property type="entry name" value="PHENYLALANYL-TRNA SYNTHETASE BETA CHAIN AND LEUCINE-RICH REPEAT-CONTAINING PROTEIN 47"/>
    <property type="match status" value="1"/>
</dbReference>
<dbReference type="SMART" id="SM00874">
    <property type="entry name" value="B5"/>
    <property type="match status" value="1"/>
</dbReference>
<keyword evidence="6 15" id="KW-0436">Ligase</keyword>
<comment type="catalytic activity">
    <reaction evidence="14 15">
        <text>tRNA(Phe) + L-phenylalanine + ATP = L-phenylalanyl-tRNA(Phe) + AMP + diphosphate + H(+)</text>
        <dbReference type="Rhea" id="RHEA:19413"/>
        <dbReference type="Rhea" id="RHEA-COMP:9668"/>
        <dbReference type="Rhea" id="RHEA-COMP:9699"/>
        <dbReference type="ChEBI" id="CHEBI:15378"/>
        <dbReference type="ChEBI" id="CHEBI:30616"/>
        <dbReference type="ChEBI" id="CHEBI:33019"/>
        <dbReference type="ChEBI" id="CHEBI:58095"/>
        <dbReference type="ChEBI" id="CHEBI:78442"/>
        <dbReference type="ChEBI" id="CHEBI:78531"/>
        <dbReference type="ChEBI" id="CHEBI:456215"/>
        <dbReference type="EC" id="6.1.1.20"/>
    </reaction>
</comment>
<dbReference type="GO" id="GO:0000049">
    <property type="term" value="F:tRNA binding"/>
    <property type="evidence" value="ECO:0007669"/>
    <property type="project" value="UniProtKB-UniRule"/>
</dbReference>
<dbReference type="SMART" id="SM00873">
    <property type="entry name" value="B3_4"/>
    <property type="match status" value="1"/>
</dbReference>
<dbReference type="AlphaFoldDB" id="A0A3N4ZQ70"/>
<evidence type="ECO:0000256" key="10">
    <source>
        <dbReference type="ARBA" id="ARBA00022842"/>
    </source>
</evidence>
<dbReference type="InterPro" id="IPR005121">
    <property type="entry name" value="Fdx_antiC-bd"/>
</dbReference>
<comment type="cofactor">
    <cofactor evidence="15">
        <name>Mg(2+)</name>
        <dbReference type="ChEBI" id="CHEBI:18420"/>
    </cofactor>
    <text evidence="15">Binds 2 magnesium ions per tetramer.</text>
</comment>
<keyword evidence="8 15" id="KW-0547">Nucleotide-binding</keyword>
<feature type="domain" description="B5" evidence="19">
    <location>
        <begin position="438"/>
        <end position="527"/>
    </location>
</feature>
<evidence type="ECO:0000259" key="18">
    <source>
        <dbReference type="PROSITE" id="PS51447"/>
    </source>
</evidence>
<dbReference type="Gene3D" id="2.40.50.140">
    <property type="entry name" value="Nucleic acid-binding proteins"/>
    <property type="match status" value="1"/>
</dbReference>
<evidence type="ECO:0000256" key="6">
    <source>
        <dbReference type="ARBA" id="ARBA00022598"/>
    </source>
</evidence>
<dbReference type="PANTHER" id="PTHR10947:SF0">
    <property type="entry name" value="PHENYLALANINE--TRNA LIGASE BETA SUBUNIT"/>
    <property type="match status" value="1"/>
</dbReference>
<evidence type="ECO:0000256" key="12">
    <source>
        <dbReference type="ARBA" id="ARBA00022917"/>
    </source>
</evidence>
<dbReference type="GO" id="GO:0009328">
    <property type="term" value="C:phenylalanine-tRNA ligase complex"/>
    <property type="evidence" value="ECO:0007669"/>
    <property type="project" value="TreeGrafter"/>
</dbReference>
<keyword evidence="7 15" id="KW-0479">Metal-binding</keyword>
<keyword evidence="11 16" id="KW-0694">RNA-binding</keyword>
<dbReference type="SUPFAM" id="SSF54991">
    <property type="entry name" value="Anticodon-binding domain of PheRS"/>
    <property type="match status" value="1"/>
</dbReference>
<feature type="binding site" evidence="15">
    <location>
        <position position="514"/>
    </location>
    <ligand>
        <name>Mg(2+)</name>
        <dbReference type="ChEBI" id="CHEBI:18420"/>
        <note>shared with alpha subunit</note>
    </ligand>
</feature>
<evidence type="ECO:0000259" key="19">
    <source>
        <dbReference type="PROSITE" id="PS51483"/>
    </source>
</evidence>
<sequence length="877" mass="91799">MPRIVKDWLADHVELPAGLTAEQLAEALVKVGLEEEEIHPAAVTGPLVVGRVLEQHPEPQKNGKTINWCQVDVGAHNQDGKPVADGGTPRGIVCGAHNFGVGDLVVVSLPGTTLPGGFEIAARKTYGHVSDGMICSPAELGLGGDAGGIIVLPRDMGFAEQDLTPGQDAIALLGLGEEVLEINVTPDRGYAFSYRGVAREYAHSTGAKFTDRGALTGEEPAATPDGFEVRLQDAEPIDGRVGCDRFVTRIVRGIDPAAPSPEWMRSRLENSGMRSISLAVDVTNYVMLDLGQPLHAYDLAQVTAPLVVRRAAPGEKLTTLDDVERTLHAEDLLITDSPDGATGSRVLSLAGVMGGASSEISGNTTDVLVEAAHFEPITVARTARRHKLPTEGAKRWERGVDPLLPAVAAQRVVDLLVEFGGGTADPAVADVGITGATGSATPIVLRATEPTRLSGVEYTPEQVRSTLEEVGCHVTLSPAEGTPAAGPGTDQVETFAVTPPSWRPDLTDPADLVEEVVRIQGYDEIPSVLPKAPGGRGLTAEQRTRRSVARALAEAGFVEVLSYPFVGAADYDALGLPGDDARRTSVRLANPLAEDRPYMRTNLLVTLLETARRNVSRGLSDLAVFETGLVTRPVPDAPSAPVLRGGARPSDAELDALAAATPDQPRRVAGVLTGKRVAAGWWGKGRAADWADALDAARLVAERAGVEVTVTADSEHMPWHPGRCAKLEATDSAGRTHLIGHAGELHPKVVEALGLPARASAFEVSLSALVAVAPGDPVAAMPVSAFPAAKEDFAFVVDAGLPAATLRDAIVSGGGDLLEDVSLFDIFTGDQIGEGRKSLAYAVRLRAADRTLSADEVRAAREAIVAAAGKAGAVLRA</sequence>
<dbReference type="HAMAP" id="MF_00283">
    <property type="entry name" value="Phe_tRNA_synth_beta1"/>
    <property type="match status" value="1"/>
</dbReference>
<evidence type="ECO:0000256" key="13">
    <source>
        <dbReference type="ARBA" id="ARBA00023146"/>
    </source>
</evidence>
<comment type="subunit">
    <text evidence="3 15">Tetramer of two alpha and two beta subunits.</text>
</comment>
<dbReference type="Pfam" id="PF03483">
    <property type="entry name" value="B3_4"/>
    <property type="match status" value="1"/>
</dbReference>
<dbReference type="Pfam" id="PF01588">
    <property type="entry name" value="tRNA_bind"/>
    <property type="match status" value="1"/>
</dbReference>
<dbReference type="FunFam" id="3.30.930.10:FF:000130">
    <property type="entry name" value="Phenylalanine--tRNA ligase beta subunit"/>
    <property type="match status" value="1"/>
</dbReference>
<dbReference type="PROSITE" id="PS51447">
    <property type="entry name" value="FDX_ACB"/>
    <property type="match status" value="1"/>
</dbReference>
<dbReference type="SUPFAM" id="SSF46955">
    <property type="entry name" value="Putative DNA-binding domain"/>
    <property type="match status" value="1"/>
</dbReference>
<dbReference type="InterPro" id="IPR045060">
    <property type="entry name" value="Phe-tRNA-ligase_IIc_bsu"/>
</dbReference>
<dbReference type="InterPro" id="IPR005146">
    <property type="entry name" value="B3/B4_tRNA-bd"/>
</dbReference>
<feature type="domain" description="FDX-ACB" evidence="18">
    <location>
        <begin position="784"/>
        <end position="876"/>
    </location>
</feature>
<feature type="binding site" evidence="15">
    <location>
        <position position="505"/>
    </location>
    <ligand>
        <name>Mg(2+)</name>
        <dbReference type="ChEBI" id="CHEBI:18420"/>
        <note>shared with alpha subunit</note>
    </ligand>
</feature>
<dbReference type="SUPFAM" id="SSF55681">
    <property type="entry name" value="Class II aaRS and biotin synthetases"/>
    <property type="match status" value="1"/>
</dbReference>
<dbReference type="CDD" id="cd00769">
    <property type="entry name" value="PheRS_beta_core"/>
    <property type="match status" value="1"/>
</dbReference>
<dbReference type="InterPro" id="IPR033714">
    <property type="entry name" value="tRNA_bind_bactPheRS"/>
</dbReference>
<dbReference type="Gene3D" id="3.50.40.10">
    <property type="entry name" value="Phenylalanyl-trna Synthetase, Chain B, domain 3"/>
    <property type="match status" value="1"/>
</dbReference>
<dbReference type="GO" id="GO:0006432">
    <property type="term" value="P:phenylalanyl-tRNA aminoacylation"/>
    <property type="evidence" value="ECO:0007669"/>
    <property type="project" value="UniProtKB-UniRule"/>
</dbReference>
<evidence type="ECO:0000256" key="9">
    <source>
        <dbReference type="ARBA" id="ARBA00022840"/>
    </source>
</evidence>
<name>A0A3N4ZQ70_9MICO</name>
<evidence type="ECO:0000256" key="14">
    <source>
        <dbReference type="ARBA" id="ARBA00049255"/>
    </source>
</evidence>
<evidence type="ECO:0000256" key="5">
    <source>
        <dbReference type="ARBA" id="ARBA00022555"/>
    </source>
</evidence>
<dbReference type="Gene3D" id="3.30.70.380">
    <property type="entry name" value="Ferrodoxin-fold anticodon-binding domain"/>
    <property type="match status" value="1"/>
</dbReference>
<keyword evidence="13 15" id="KW-0030">Aminoacyl-tRNA synthetase</keyword>
<accession>A0A3N4ZQ70</accession>
<dbReference type="Gene3D" id="3.30.56.10">
    <property type="match status" value="2"/>
</dbReference>
<comment type="subcellular location">
    <subcellularLocation>
        <location evidence="1 15">Cytoplasm</location>
    </subcellularLocation>
</comment>
<proteinExistence type="inferred from homology"/>
<gene>
    <name evidence="15" type="primary">pheT</name>
    <name evidence="20" type="ORF">EDD34_2644</name>
</gene>
<comment type="similarity">
    <text evidence="2 15">Belongs to the phenylalanyl-tRNA synthetase beta subunit family. Type 1 subfamily.</text>
</comment>